<name>A0A508T6M0_9BRAD</name>
<proteinExistence type="inferred from homology"/>
<feature type="domain" description="ABC transmembrane type-1" evidence="9">
    <location>
        <begin position="60"/>
        <end position="266"/>
    </location>
</feature>
<dbReference type="OrthoDB" id="9807047at2"/>
<feature type="transmembrane region" description="Helical" evidence="8">
    <location>
        <begin position="93"/>
        <end position="112"/>
    </location>
</feature>
<evidence type="ECO:0000256" key="7">
    <source>
        <dbReference type="ARBA" id="ARBA00023136"/>
    </source>
</evidence>
<dbReference type="SUPFAM" id="SSF161098">
    <property type="entry name" value="MetI-like"/>
    <property type="match status" value="1"/>
</dbReference>
<sequence length="280" mass="31087">MILSRKAVGPWLLLTPALLFLCIFFVYPLCNMLARSAFDPAPTLRHYTRLINEPAYLRVLLTTFEISLSVTLSALVIGYPLAYFLSQLKLRTANFLMVLVIVPYFTSVLVRTYAWMVLLGTEGILNQVLLGLGLVTRPLAIMFSRTSVVIGMTYILLPYMVLALYSVMRGIDTHLLHAAESLGAGRIRAFWRVFVPLSMPGVAAGGLLVAILSIGFFITPALMGNQQDSMISMLIEAQVETYFDWGFASALASILLACTLLLFLAYDRMVGLNRLFEAKQ</sequence>
<organism evidence="10 11">
    <name type="scientific">Bradyrhizobium ivorense</name>
    <dbReference type="NCBI Taxonomy" id="2511166"/>
    <lineage>
        <taxon>Bacteria</taxon>
        <taxon>Pseudomonadati</taxon>
        <taxon>Pseudomonadota</taxon>
        <taxon>Alphaproteobacteria</taxon>
        <taxon>Hyphomicrobiales</taxon>
        <taxon>Nitrobacteraceae</taxon>
        <taxon>Bradyrhizobium</taxon>
    </lineage>
</organism>
<evidence type="ECO:0000256" key="6">
    <source>
        <dbReference type="ARBA" id="ARBA00022989"/>
    </source>
</evidence>
<evidence type="ECO:0000313" key="11">
    <source>
        <dbReference type="Proteomes" id="UP000328092"/>
    </source>
</evidence>
<keyword evidence="4" id="KW-1003">Cell membrane</keyword>
<dbReference type="AlphaFoldDB" id="A0A508T6M0"/>
<dbReference type="Proteomes" id="UP000328092">
    <property type="component" value="Unassembled WGS sequence"/>
</dbReference>
<keyword evidence="11" id="KW-1185">Reference proteome</keyword>
<dbReference type="PANTHER" id="PTHR42929:SF5">
    <property type="entry name" value="ABC TRANSPORTER PERMEASE PROTEIN"/>
    <property type="match status" value="1"/>
</dbReference>
<keyword evidence="6 8" id="KW-1133">Transmembrane helix</keyword>
<evidence type="ECO:0000256" key="2">
    <source>
        <dbReference type="ARBA" id="ARBA00007069"/>
    </source>
</evidence>
<evidence type="ECO:0000256" key="1">
    <source>
        <dbReference type="ARBA" id="ARBA00004651"/>
    </source>
</evidence>
<feature type="transmembrane region" description="Helical" evidence="8">
    <location>
        <begin position="242"/>
        <end position="266"/>
    </location>
</feature>
<comment type="similarity">
    <text evidence="2">Belongs to the binding-protein-dependent transport system permease family. CysTW subfamily.</text>
</comment>
<evidence type="ECO:0000313" key="10">
    <source>
        <dbReference type="EMBL" id="VIO70573.1"/>
    </source>
</evidence>
<dbReference type="RefSeq" id="WP_139860329.1">
    <property type="nucleotide sequence ID" value="NZ_CAADFB020000015.1"/>
</dbReference>
<dbReference type="PANTHER" id="PTHR42929">
    <property type="entry name" value="INNER MEMBRANE ABC TRANSPORTER PERMEASE PROTEIN YDCU-RELATED-RELATED"/>
    <property type="match status" value="1"/>
</dbReference>
<dbReference type="InterPro" id="IPR000515">
    <property type="entry name" value="MetI-like"/>
</dbReference>
<evidence type="ECO:0000256" key="3">
    <source>
        <dbReference type="ARBA" id="ARBA00022448"/>
    </source>
</evidence>
<evidence type="ECO:0000256" key="4">
    <source>
        <dbReference type="ARBA" id="ARBA00022475"/>
    </source>
</evidence>
<feature type="transmembrane region" description="Helical" evidence="8">
    <location>
        <begin position="55"/>
        <end position="81"/>
    </location>
</feature>
<reference evidence="10" key="1">
    <citation type="submission" date="2019-02" db="EMBL/GenBank/DDBJ databases">
        <authorList>
            <person name="Pothier F.J."/>
        </authorList>
    </citation>
    <scope>NUCLEOTIDE SEQUENCE</scope>
    <source>
        <strain evidence="10">CI-1B</strain>
    </source>
</reference>
<dbReference type="Gene3D" id="1.10.3720.10">
    <property type="entry name" value="MetI-like"/>
    <property type="match status" value="1"/>
</dbReference>
<feature type="transmembrane region" description="Helical" evidence="8">
    <location>
        <begin position="12"/>
        <end position="34"/>
    </location>
</feature>
<dbReference type="EMBL" id="CAADFC020000011">
    <property type="protein sequence ID" value="VIO70573.1"/>
    <property type="molecule type" value="Genomic_DNA"/>
</dbReference>
<dbReference type="Pfam" id="PF00528">
    <property type="entry name" value="BPD_transp_1"/>
    <property type="match status" value="1"/>
</dbReference>
<evidence type="ECO:0000259" key="9">
    <source>
        <dbReference type="PROSITE" id="PS50928"/>
    </source>
</evidence>
<dbReference type="InterPro" id="IPR035906">
    <property type="entry name" value="MetI-like_sf"/>
</dbReference>
<gene>
    <name evidence="10" type="primary">potB_1</name>
    <name evidence="10" type="ORF">CI1B_32270</name>
</gene>
<accession>A0A508T6M0</accession>
<keyword evidence="3 8" id="KW-0813">Transport</keyword>
<protein>
    <submittedName>
        <fullName evidence="10">Spermidine/putrescine transport system permease protein PotB</fullName>
    </submittedName>
</protein>
<keyword evidence="5 8" id="KW-0812">Transmembrane</keyword>
<comment type="subcellular location">
    <subcellularLocation>
        <location evidence="1 8">Cell membrane</location>
        <topology evidence="1 8">Multi-pass membrane protein</topology>
    </subcellularLocation>
</comment>
<comment type="caution">
    <text evidence="10">The sequence shown here is derived from an EMBL/GenBank/DDBJ whole genome shotgun (WGS) entry which is preliminary data.</text>
</comment>
<evidence type="ECO:0000256" key="5">
    <source>
        <dbReference type="ARBA" id="ARBA00022692"/>
    </source>
</evidence>
<dbReference type="GO" id="GO:0055085">
    <property type="term" value="P:transmembrane transport"/>
    <property type="evidence" value="ECO:0007669"/>
    <property type="project" value="InterPro"/>
</dbReference>
<dbReference type="CDD" id="cd06261">
    <property type="entry name" value="TM_PBP2"/>
    <property type="match status" value="1"/>
</dbReference>
<feature type="transmembrane region" description="Helical" evidence="8">
    <location>
        <begin position="149"/>
        <end position="168"/>
    </location>
</feature>
<keyword evidence="7 8" id="KW-0472">Membrane</keyword>
<feature type="transmembrane region" description="Helical" evidence="8">
    <location>
        <begin position="189"/>
        <end position="222"/>
    </location>
</feature>
<dbReference type="GO" id="GO:0005886">
    <property type="term" value="C:plasma membrane"/>
    <property type="evidence" value="ECO:0007669"/>
    <property type="project" value="UniProtKB-SubCell"/>
</dbReference>
<dbReference type="PROSITE" id="PS50928">
    <property type="entry name" value="ABC_TM1"/>
    <property type="match status" value="1"/>
</dbReference>
<evidence type="ECO:0000256" key="8">
    <source>
        <dbReference type="RuleBase" id="RU363032"/>
    </source>
</evidence>